<dbReference type="PANTHER" id="PTHR22807">
    <property type="entry name" value="NOP2 YEAST -RELATED NOL1/NOP2/FMU SUN DOMAIN-CONTAINING"/>
    <property type="match status" value="1"/>
</dbReference>
<evidence type="ECO:0000256" key="6">
    <source>
        <dbReference type="ARBA" id="ARBA00022552"/>
    </source>
</evidence>
<evidence type="ECO:0000313" key="16">
    <source>
        <dbReference type="EMBL" id="GGB11252.1"/>
    </source>
</evidence>
<dbReference type="SUPFAM" id="SSF48013">
    <property type="entry name" value="NusB-like"/>
    <property type="match status" value="1"/>
</dbReference>
<dbReference type="CDD" id="cd02440">
    <property type="entry name" value="AdoMet_MTases"/>
    <property type="match status" value="1"/>
</dbReference>
<evidence type="ECO:0000256" key="13">
    <source>
        <dbReference type="ARBA" id="ARBA00047283"/>
    </source>
</evidence>
<dbReference type="Pfam" id="PF01189">
    <property type="entry name" value="Methyltr_RsmB-F"/>
    <property type="match status" value="1"/>
</dbReference>
<keyword evidence="8 14" id="KW-0808">Transferase</keyword>
<keyword evidence="7 14" id="KW-0489">Methyltransferase</keyword>
<dbReference type="PROSITE" id="PS01153">
    <property type="entry name" value="NOL1_NOP2_SUN"/>
    <property type="match status" value="1"/>
</dbReference>
<evidence type="ECO:0000259" key="15">
    <source>
        <dbReference type="PROSITE" id="PS51686"/>
    </source>
</evidence>
<dbReference type="NCBIfam" id="TIGR00563">
    <property type="entry name" value="rsmB"/>
    <property type="match status" value="1"/>
</dbReference>
<feature type="binding site" evidence="14">
    <location>
        <position position="328"/>
    </location>
    <ligand>
        <name>S-adenosyl-L-methionine</name>
        <dbReference type="ChEBI" id="CHEBI:59789"/>
    </ligand>
</feature>
<dbReference type="Gene3D" id="3.30.70.1170">
    <property type="entry name" value="Sun protein, domain 3"/>
    <property type="match status" value="1"/>
</dbReference>
<feature type="binding site" evidence="14">
    <location>
        <begin position="260"/>
        <end position="266"/>
    </location>
    <ligand>
        <name>S-adenosyl-L-methionine</name>
        <dbReference type="ChEBI" id="CHEBI:59789"/>
    </ligand>
</feature>
<dbReference type="NCBIfam" id="NF008149">
    <property type="entry name" value="PRK10901.1"/>
    <property type="match status" value="1"/>
</dbReference>
<dbReference type="Proteomes" id="UP000651977">
    <property type="component" value="Unassembled WGS sequence"/>
</dbReference>
<evidence type="ECO:0000256" key="11">
    <source>
        <dbReference type="ARBA" id="ARBA00030399"/>
    </source>
</evidence>
<feature type="binding site" evidence="14">
    <location>
        <position position="310"/>
    </location>
    <ligand>
        <name>S-adenosyl-L-methionine</name>
        <dbReference type="ChEBI" id="CHEBI:59789"/>
    </ligand>
</feature>
<dbReference type="RefSeq" id="WP_055733213.1">
    <property type="nucleotide sequence ID" value="NZ_BMDY01000015.1"/>
</dbReference>
<protein>
    <recommendedName>
        <fullName evidence="4">16S rRNA (cytosine(967)-C(5))-methyltransferase</fullName>
        <ecNumber evidence="4">2.1.1.176</ecNumber>
    </recommendedName>
    <alternativeName>
        <fullName evidence="11">16S rRNA m5C967 methyltransferase</fullName>
    </alternativeName>
    <alternativeName>
        <fullName evidence="12">rRNA (cytosine-C(5)-)-methyltransferase RsmB</fullName>
    </alternativeName>
</protein>
<evidence type="ECO:0000256" key="9">
    <source>
        <dbReference type="ARBA" id="ARBA00022691"/>
    </source>
</evidence>
<evidence type="ECO:0000256" key="1">
    <source>
        <dbReference type="ARBA" id="ARBA00002724"/>
    </source>
</evidence>
<dbReference type="PRINTS" id="PR02008">
    <property type="entry name" value="RCMTFAMILY"/>
</dbReference>
<evidence type="ECO:0000256" key="14">
    <source>
        <dbReference type="PROSITE-ProRule" id="PRU01023"/>
    </source>
</evidence>
<dbReference type="InterPro" id="IPR054728">
    <property type="entry name" value="RsmB-like_ferredoxin"/>
</dbReference>
<comment type="caution">
    <text evidence="16">The sequence shown here is derived from an EMBL/GenBank/DDBJ whole genome shotgun (WGS) entry which is preliminary data.</text>
</comment>
<gene>
    <name evidence="16" type="primary">sun</name>
    <name evidence="16" type="ORF">GCM10007414_25880</name>
</gene>
<proteinExistence type="inferred from homology"/>
<feature type="active site" description="Nucleophile" evidence="14">
    <location>
        <position position="381"/>
    </location>
</feature>
<feature type="binding site" evidence="14">
    <location>
        <position position="284"/>
    </location>
    <ligand>
        <name>S-adenosyl-L-methionine</name>
        <dbReference type="ChEBI" id="CHEBI:59789"/>
    </ligand>
</feature>
<dbReference type="SUPFAM" id="SSF53335">
    <property type="entry name" value="S-adenosyl-L-methionine-dependent methyltransferases"/>
    <property type="match status" value="1"/>
</dbReference>
<dbReference type="GO" id="GO:0032259">
    <property type="term" value="P:methylation"/>
    <property type="evidence" value="ECO:0007669"/>
    <property type="project" value="UniProtKB-KW"/>
</dbReference>
<evidence type="ECO:0000256" key="2">
    <source>
        <dbReference type="ARBA" id="ARBA00004496"/>
    </source>
</evidence>
<dbReference type="InterPro" id="IPR049560">
    <property type="entry name" value="MeTrfase_RsmB-F_NOP2_cat"/>
</dbReference>
<dbReference type="InterPro" id="IPR004573">
    <property type="entry name" value="rRNA_ssu_MeTfrase_B"/>
</dbReference>
<organism evidence="16 17">
    <name type="scientific">Agarivorans gilvus</name>
    <dbReference type="NCBI Taxonomy" id="680279"/>
    <lineage>
        <taxon>Bacteria</taxon>
        <taxon>Pseudomonadati</taxon>
        <taxon>Pseudomonadota</taxon>
        <taxon>Gammaproteobacteria</taxon>
        <taxon>Alteromonadales</taxon>
        <taxon>Alteromonadaceae</taxon>
        <taxon>Agarivorans</taxon>
    </lineage>
</organism>
<keyword evidence="17" id="KW-1185">Reference proteome</keyword>
<dbReference type="InterPro" id="IPR001678">
    <property type="entry name" value="MeTrfase_RsmB-F_NOP2_dom"/>
</dbReference>
<comment type="function">
    <text evidence="1">Specifically methylates the cytosine at position 967 (m5C967) of 16S rRNA.</text>
</comment>
<dbReference type="InterPro" id="IPR023267">
    <property type="entry name" value="RCMT"/>
</dbReference>
<feature type="domain" description="SAM-dependent MTase RsmB/NOP-type" evidence="15">
    <location>
        <begin position="170"/>
        <end position="438"/>
    </location>
</feature>
<evidence type="ECO:0000313" key="17">
    <source>
        <dbReference type="Proteomes" id="UP000651977"/>
    </source>
</evidence>
<comment type="catalytic activity">
    <reaction evidence="13">
        <text>cytidine(967) in 16S rRNA + S-adenosyl-L-methionine = 5-methylcytidine(967) in 16S rRNA + S-adenosyl-L-homocysteine + H(+)</text>
        <dbReference type="Rhea" id="RHEA:42748"/>
        <dbReference type="Rhea" id="RHEA-COMP:10219"/>
        <dbReference type="Rhea" id="RHEA-COMP:10220"/>
        <dbReference type="ChEBI" id="CHEBI:15378"/>
        <dbReference type="ChEBI" id="CHEBI:57856"/>
        <dbReference type="ChEBI" id="CHEBI:59789"/>
        <dbReference type="ChEBI" id="CHEBI:74483"/>
        <dbReference type="ChEBI" id="CHEBI:82748"/>
        <dbReference type="EC" id="2.1.1.176"/>
    </reaction>
</comment>
<dbReference type="Pfam" id="PF22458">
    <property type="entry name" value="RsmF-B_ferredox"/>
    <property type="match status" value="1"/>
</dbReference>
<evidence type="ECO:0000256" key="5">
    <source>
        <dbReference type="ARBA" id="ARBA00022490"/>
    </source>
</evidence>
<evidence type="ECO:0000256" key="7">
    <source>
        <dbReference type="ARBA" id="ARBA00022603"/>
    </source>
</evidence>
<dbReference type="Pfam" id="PF01029">
    <property type="entry name" value="NusB"/>
    <property type="match status" value="1"/>
</dbReference>
<comment type="similarity">
    <text evidence="3 14">Belongs to the class I-like SAM-binding methyltransferase superfamily. RsmB/NOP family.</text>
</comment>
<evidence type="ECO:0000256" key="3">
    <source>
        <dbReference type="ARBA" id="ARBA00007494"/>
    </source>
</evidence>
<dbReference type="PANTHER" id="PTHR22807:SF61">
    <property type="entry name" value="NOL1_NOP2_SUN FAMILY PROTEIN _ ANTITERMINATION NUSB DOMAIN-CONTAINING PROTEIN"/>
    <property type="match status" value="1"/>
</dbReference>
<keyword evidence="9 14" id="KW-0949">S-adenosyl-L-methionine</keyword>
<dbReference type="InterPro" id="IPR006027">
    <property type="entry name" value="NusB_RsmB_TIM44"/>
</dbReference>
<dbReference type="Gene3D" id="1.10.287.730">
    <property type="entry name" value="Helix hairpin bin"/>
    <property type="match status" value="1"/>
</dbReference>
<comment type="subcellular location">
    <subcellularLocation>
        <location evidence="2">Cytoplasm</location>
    </subcellularLocation>
</comment>
<name>A0ABQ1I2W0_9ALTE</name>
<dbReference type="InterPro" id="IPR018314">
    <property type="entry name" value="RsmB/NOL1/NOP2-like_CS"/>
</dbReference>
<evidence type="ECO:0000256" key="8">
    <source>
        <dbReference type="ARBA" id="ARBA00022679"/>
    </source>
</evidence>
<dbReference type="InterPro" id="IPR029063">
    <property type="entry name" value="SAM-dependent_MTases_sf"/>
</dbReference>
<evidence type="ECO:0000256" key="10">
    <source>
        <dbReference type="ARBA" id="ARBA00022884"/>
    </source>
</evidence>
<keyword evidence="10 14" id="KW-0694">RNA-binding</keyword>
<keyword evidence="5" id="KW-0963">Cytoplasm</keyword>
<dbReference type="EC" id="2.1.1.176" evidence="4"/>
<sequence>MAEQPSSKQLSARAAAASILFQVVDQGQSLSQMLPRVLPQVVARDHALVKELCFGVLRWLPRFEAMLQQLMDKPLKGKSRRGHFLLMVGLYQLFYMRVPAHAAVSETVSATHALKLHSLKKLVNGVLRNAERQSEQLLTAQNGNDSLLYCHPSWLSKRLKAAYPERWGEILEANNQHAPMWIRVNALQSQRNDYQAELQALEIASQAANLGEQALCLEKPQPVHKLPRFDQGACSVQDGAAQLAASLLDAQAGERVLDACAAPGGKTCHILELQPKLAKLVAVDSEATRLKRVDENLNRIGLQAKLICADASQPEQWNQQPFDRILLDAPCSATGVIRRHPDIKWLRRDADIEELVKLQSAILKALWQQLKPGGMMLYATCSVLPDENSQQIAAFLQQTDDAELVPINSDETIEQPGWQLLPGDNNMDGFYYARLRKTLS</sequence>
<dbReference type="InterPro" id="IPR035926">
    <property type="entry name" value="NusB-like_sf"/>
</dbReference>
<evidence type="ECO:0000256" key="4">
    <source>
        <dbReference type="ARBA" id="ARBA00012140"/>
    </source>
</evidence>
<accession>A0ABQ1I2W0</accession>
<dbReference type="GO" id="GO:0008168">
    <property type="term" value="F:methyltransferase activity"/>
    <property type="evidence" value="ECO:0007669"/>
    <property type="project" value="UniProtKB-KW"/>
</dbReference>
<evidence type="ECO:0000256" key="12">
    <source>
        <dbReference type="ARBA" id="ARBA00031088"/>
    </source>
</evidence>
<dbReference type="PROSITE" id="PS51686">
    <property type="entry name" value="SAM_MT_RSMB_NOP"/>
    <property type="match status" value="1"/>
</dbReference>
<reference evidence="17" key="1">
    <citation type="journal article" date="2019" name="Int. J. Syst. Evol. Microbiol.">
        <title>The Global Catalogue of Microorganisms (GCM) 10K type strain sequencing project: providing services to taxonomists for standard genome sequencing and annotation.</title>
        <authorList>
            <consortium name="The Broad Institute Genomics Platform"/>
            <consortium name="The Broad Institute Genome Sequencing Center for Infectious Disease"/>
            <person name="Wu L."/>
            <person name="Ma J."/>
        </authorList>
    </citation>
    <scope>NUCLEOTIDE SEQUENCE [LARGE SCALE GENOMIC DNA]</scope>
    <source>
        <strain evidence="17">CGMCC 1.10131</strain>
    </source>
</reference>
<dbReference type="NCBIfam" id="NF011494">
    <property type="entry name" value="PRK14902.1"/>
    <property type="match status" value="1"/>
</dbReference>
<keyword evidence="6" id="KW-0698">rRNA processing</keyword>
<dbReference type="Gene3D" id="1.10.940.10">
    <property type="entry name" value="NusB-like"/>
    <property type="match status" value="1"/>
</dbReference>
<dbReference type="Gene3D" id="3.40.50.150">
    <property type="entry name" value="Vaccinia Virus protein VP39"/>
    <property type="match status" value="1"/>
</dbReference>
<dbReference type="EMBL" id="BMDY01000015">
    <property type="protein sequence ID" value="GGB11252.1"/>
    <property type="molecule type" value="Genomic_DNA"/>
</dbReference>